<evidence type="ECO:0000259" key="2">
    <source>
        <dbReference type="Pfam" id="PF01522"/>
    </source>
</evidence>
<dbReference type="Proteomes" id="UP000182725">
    <property type="component" value="Unassembled WGS sequence"/>
</dbReference>
<evidence type="ECO:0000256" key="1">
    <source>
        <dbReference type="ARBA" id="ARBA00022729"/>
    </source>
</evidence>
<dbReference type="InterPro" id="IPR002509">
    <property type="entry name" value="NODB_dom"/>
</dbReference>
<dbReference type="InterPro" id="IPR011330">
    <property type="entry name" value="Glyco_hydro/deAcase_b/a-brl"/>
</dbReference>
<dbReference type="GO" id="GO:0016810">
    <property type="term" value="F:hydrolase activity, acting on carbon-nitrogen (but not peptide) bonds"/>
    <property type="evidence" value="ECO:0007669"/>
    <property type="project" value="InterPro"/>
</dbReference>
<dbReference type="GO" id="GO:0005975">
    <property type="term" value="P:carbohydrate metabolic process"/>
    <property type="evidence" value="ECO:0007669"/>
    <property type="project" value="InterPro"/>
</dbReference>
<accession>A0A1H5KIK0</accession>
<dbReference type="EMBL" id="FNTV01000001">
    <property type="protein sequence ID" value="SEE64652.1"/>
    <property type="molecule type" value="Genomic_DNA"/>
</dbReference>
<dbReference type="Gene3D" id="2.60.120.260">
    <property type="entry name" value="Galactose-binding domain-like"/>
    <property type="match status" value="1"/>
</dbReference>
<proteinExistence type="predicted"/>
<protein>
    <submittedName>
        <fullName evidence="3">Polysaccharide deacetylase</fullName>
    </submittedName>
</protein>
<keyword evidence="1" id="KW-0732">Signal</keyword>
<dbReference type="Pfam" id="PF01522">
    <property type="entry name" value="Polysacc_deac_1"/>
    <property type="match status" value="1"/>
</dbReference>
<evidence type="ECO:0000313" key="3">
    <source>
        <dbReference type="EMBL" id="SEE64652.1"/>
    </source>
</evidence>
<reference evidence="3 4" key="1">
    <citation type="submission" date="2016-10" db="EMBL/GenBank/DDBJ databases">
        <authorList>
            <person name="de Groot N.N."/>
        </authorList>
    </citation>
    <scope>NUCLEOTIDE SEQUENCE [LARGE SCALE GENOMIC DNA]</scope>
    <source>
        <strain evidence="3 4">DSM 22274</strain>
    </source>
</reference>
<organism evidence="3 4">
    <name type="scientific">Arthrobacter alpinus</name>
    <dbReference type="NCBI Taxonomy" id="656366"/>
    <lineage>
        <taxon>Bacteria</taxon>
        <taxon>Bacillati</taxon>
        <taxon>Actinomycetota</taxon>
        <taxon>Actinomycetes</taxon>
        <taxon>Micrococcales</taxon>
        <taxon>Micrococcaceae</taxon>
        <taxon>Arthrobacter</taxon>
    </lineage>
</organism>
<dbReference type="SUPFAM" id="SSF88713">
    <property type="entry name" value="Glycoside hydrolase/deacetylase"/>
    <property type="match status" value="1"/>
</dbReference>
<dbReference type="CDD" id="cd10967">
    <property type="entry name" value="CE4_GLA_like_6s"/>
    <property type="match status" value="1"/>
</dbReference>
<sequence>MLCFAGAVALTASDDPEPSNAQPQAPAPIVTRPPTLSNVSLTFDSGTAAQMTQARTVIKYGLHGTFFINSGFVGADGYMSRNDLQELANAGQEIGGHTVTLADLSVVGADEAKRQVCDDRVNLNEWGFKVSSFSYPFGKVTPEAQKIVMECGYNSARSTGTVLGKFGCDGCAAAETVIPQDVFATRATANIDGRWSLADLQAAVTDSEATGSWLQLVFGVTEDSPDKQPINAEVFEAFCAWLGDRTAHGTSVRTVHEMIGKKAGAVVAGPVKAPAPPGVNALQNPDLETPGAWNLPQCWQSSSYGKNTPWFSKLAPAPTGSTGANLQVTDYESGDAKVLPTLDLGECAPSVIVGHTYTLGASLTSTERTQIELYVRDKVGKWTYWTASPYYPAGVDPIRYSWVTPPVPEGAVALSFGFNLFSNGVIVTDDYTMYDTTGEIAQ</sequence>
<evidence type="ECO:0000313" key="4">
    <source>
        <dbReference type="Proteomes" id="UP000182725"/>
    </source>
</evidence>
<feature type="domain" description="NodB homology" evidence="2">
    <location>
        <begin position="37"/>
        <end position="154"/>
    </location>
</feature>
<dbReference type="AlphaFoldDB" id="A0A1H5KIK0"/>
<dbReference type="PANTHER" id="PTHR34216:SF11">
    <property type="entry name" value="CHITOOLIGOSACCHARIDE DEACETYLASE"/>
    <property type="match status" value="1"/>
</dbReference>
<name>A0A1H5KIK0_9MICC</name>
<dbReference type="Gene3D" id="3.20.20.370">
    <property type="entry name" value="Glycoside hydrolase/deacetylase"/>
    <property type="match status" value="1"/>
</dbReference>
<dbReference type="InterPro" id="IPR051398">
    <property type="entry name" value="Polysacch_Deacetylase"/>
</dbReference>
<gene>
    <name evidence="3" type="ORF">SAMN04489740_2033</name>
</gene>
<dbReference type="PANTHER" id="PTHR34216">
    <property type="match status" value="1"/>
</dbReference>